<keyword evidence="2" id="KW-1185">Reference proteome</keyword>
<reference evidence="1" key="2">
    <citation type="submission" date="2022-06" db="UniProtKB">
        <authorList>
            <consortium name="EnsemblMetazoa"/>
        </authorList>
    </citation>
    <scope>IDENTIFICATION</scope>
</reference>
<evidence type="ECO:0000313" key="2">
    <source>
        <dbReference type="Proteomes" id="UP000024404"/>
    </source>
</evidence>
<proteinExistence type="predicted"/>
<accession>A0A8R1XVK7</accession>
<dbReference type="EnsemblMetazoa" id="OVOC4635.1">
    <property type="protein sequence ID" value="OVOC4635.1"/>
    <property type="gene ID" value="WBGene00241444"/>
</dbReference>
<organism evidence="1 2">
    <name type="scientific">Onchocerca volvulus</name>
    <dbReference type="NCBI Taxonomy" id="6282"/>
    <lineage>
        <taxon>Eukaryota</taxon>
        <taxon>Metazoa</taxon>
        <taxon>Ecdysozoa</taxon>
        <taxon>Nematoda</taxon>
        <taxon>Chromadorea</taxon>
        <taxon>Rhabditida</taxon>
        <taxon>Spirurina</taxon>
        <taxon>Spiruromorpha</taxon>
        <taxon>Filarioidea</taxon>
        <taxon>Onchocercidae</taxon>
        <taxon>Onchocerca</taxon>
    </lineage>
</organism>
<sequence length="109" mass="13221">MDLDYEPVIYRFFKKELQDNDIGVSCQGILLNQLMWYSRIPMYCLNSWHMVRVRVDIRILEKVLENRRIKKYSLIVSTSRMYSEQSLIEHGCLQSSQKLTREGFNFWDY</sequence>
<dbReference type="Proteomes" id="UP000024404">
    <property type="component" value="Unassembled WGS sequence"/>
</dbReference>
<dbReference type="AlphaFoldDB" id="A0A8R1XVK7"/>
<protein>
    <submittedName>
        <fullName evidence="1">Uncharacterized protein</fullName>
    </submittedName>
</protein>
<reference evidence="2" key="1">
    <citation type="submission" date="2013-10" db="EMBL/GenBank/DDBJ databases">
        <title>Genome sequencing of Onchocerca volvulus.</title>
        <authorList>
            <person name="Cotton J."/>
            <person name="Tsai J."/>
            <person name="Stanley E."/>
            <person name="Tracey A."/>
            <person name="Holroyd N."/>
            <person name="Lustigman S."/>
            <person name="Berriman M."/>
        </authorList>
    </citation>
    <scope>NUCLEOTIDE SEQUENCE</scope>
</reference>
<dbReference type="EMBL" id="CMVM020000142">
    <property type="status" value="NOT_ANNOTATED_CDS"/>
    <property type="molecule type" value="Genomic_DNA"/>
</dbReference>
<name>A0A8R1XVK7_ONCVO</name>
<evidence type="ECO:0000313" key="1">
    <source>
        <dbReference type="EnsemblMetazoa" id="OVOC4635.1"/>
    </source>
</evidence>